<dbReference type="SUPFAM" id="SSF69593">
    <property type="entry name" value="Glycerol-3-phosphate (1)-acyltransferase"/>
    <property type="match status" value="1"/>
</dbReference>
<evidence type="ECO:0000256" key="5">
    <source>
        <dbReference type="ARBA" id="ARBA00023315"/>
    </source>
</evidence>
<dbReference type="Pfam" id="PF01553">
    <property type="entry name" value="Acyltransferase"/>
    <property type="match status" value="1"/>
</dbReference>
<evidence type="ECO:0000256" key="2">
    <source>
        <dbReference type="ARBA" id="ARBA00022516"/>
    </source>
</evidence>
<dbReference type="GO" id="GO:0003841">
    <property type="term" value="F:1-acylglycerol-3-phosphate O-acyltransferase activity"/>
    <property type="evidence" value="ECO:0007669"/>
    <property type="project" value="TreeGrafter"/>
</dbReference>
<feature type="transmembrane region" description="Helical" evidence="6">
    <location>
        <begin position="6"/>
        <end position="28"/>
    </location>
</feature>
<proteinExistence type="predicted"/>
<dbReference type="AlphaFoldDB" id="A0A842I3A2"/>
<evidence type="ECO:0000256" key="6">
    <source>
        <dbReference type="SAM" id="Phobius"/>
    </source>
</evidence>
<keyword evidence="6" id="KW-1133">Transmembrane helix</keyword>
<dbReference type="Proteomes" id="UP000564378">
    <property type="component" value="Unassembled WGS sequence"/>
</dbReference>
<dbReference type="CDD" id="cd07989">
    <property type="entry name" value="LPLAT_AGPAT-like"/>
    <property type="match status" value="1"/>
</dbReference>
<protein>
    <submittedName>
        <fullName evidence="8">1-acyl-sn-glycerol-3-phosphate acyltransferase</fullName>
    </submittedName>
</protein>
<keyword evidence="3 8" id="KW-0808">Transferase</keyword>
<evidence type="ECO:0000256" key="1">
    <source>
        <dbReference type="ARBA" id="ARBA00005189"/>
    </source>
</evidence>
<keyword evidence="2" id="KW-0444">Lipid biosynthesis</keyword>
<comment type="pathway">
    <text evidence="1">Lipid metabolism.</text>
</comment>
<feature type="domain" description="Phospholipid/glycerol acyltransferase" evidence="7">
    <location>
        <begin position="61"/>
        <end position="174"/>
    </location>
</feature>
<evidence type="ECO:0000256" key="4">
    <source>
        <dbReference type="ARBA" id="ARBA00023098"/>
    </source>
</evidence>
<dbReference type="PANTHER" id="PTHR10434:SF64">
    <property type="entry name" value="1-ACYL-SN-GLYCEROL-3-PHOSPHATE ACYLTRANSFERASE-RELATED"/>
    <property type="match status" value="1"/>
</dbReference>
<dbReference type="RefSeq" id="WP_185802064.1">
    <property type="nucleotide sequence ID" value="NZ_JACJVJ010000002.1"/>
</dbReference>
<keyword evidence="4" id="KW-0443">Lipid metabolism</keyword>
<reference evidence="8 9" key="1">
    <citation type="submission" date="2020-08" db="EMBL/GenBank/DDBJ databases">
        <title>Draft genome sequence of Parasphingopyxis sp. GrpM-11.</title>
        <authorList>
            <person name="Oh J."/>
            <person name="Roh D.-H."/>
        </authorList>
    </citation>
    <scope>NUCLEOTIDE SEQUENCE [LARGE SCALE GENOMIC DNA]</scope>
    <source>
        <strain evidence="8 9">GrpM-11</strain>
    </source>
</reference>
<accession>A0A842I3A2</accession>
<organism evidence="8 9">
    <name type="scientific">Parasphingopyxis marina</name>
    <dbReference type="NCBI Taxonomy" id="2761622"/>
    <lineage>
        <taxon>Bacteria</taxon>
        <taxon>Pseudomonadati</taxon>
        <taxon>Pseudomonadota</taxon>
        <taxon>Alphaproteobacteria</taxon>
        <taxon>Sphingomonadales</taxon>
        <taxon>Sphingomonadaceae</taxon>
        <taxon>Parasphingopyxis</taxon>
    </lineage>
</organism>
<gene>
    <name evidence="8" type="ORF">H6P80_14545</name>
</gene>
<evidence type="ECO:0000256" key="3">
    <source>
        <dbReference type="ARBA" id="ARBA00022679"/>
    </source>
</evidence>
<dbReference type="PANTHER" id="PTHR10434">
    <property type="entry name" value="1-ACYL-SN-GLYCEROL-3-PHOSPHATE ACYLTRANSFERASE"/>
    <property type="match status" value="1"/>
</dbReference>
<keyword evidence="6" id="KW-0812">Transmembrane</keyword>
<keyword evidence="9" id="KW-1185">Reference proteome</keyword>
<name>A0A842I3A2_9SPHN</name>
<dbReference type="SMART" id="SM00563">
    <property type="entry name" value="PlsC"/>
    <property type="match status" value="1"/>
</dbReference>
<comment type="caution">
    <text evidence="8">The sequence shown here is derived from an EMBL/GenBank/DDBJ whole genome shotgun (WGS) entry which is preliminary data.</text>
</comment>
<dbReference type="GO" id="GO:0006654">
    <property type="term" value="P:phosphatidic acid biosynthetic process"/>
    <property type="evidence" value="ECO:0007669"/>
    <property type="project" value="TreeGrafter"/>
</dbReference>
<sequence length="244" mass="26580">MPRFLFRCAWLVGLILVCVPLHLLWRLFRLRSPWPRRFLGWCARAAGMRATIIGERAPGTVLFAANHQSWMDILLIGGATGASFVAKESVRKWPIAGWLATMVGTIYIANSDRKAAGAQADRIRQALESGTSVAFFPEGKLDNATLLPFRPALFGAAIPPVDHVMVQPIAIDYGEDSQDLIWPSGTHAGSNAKTIFARPGLDDVTIYLLDPIPIDEHSHRRDVSAACEDAIAQALGASVNREAA</sequence>
<evidence type="ECO:0000313" key="9">
    <source>
        <dbReference type="Proteomes" id="UP000564378"/>
    </source>
</evidence>
<keyword evidence="6" id="KW-0472">Membrane</keyword>
<keyword evidence="5 8" id="KW-0012">Acyltransferase</keyword>
<dbReference type="EMBL" id="JACJVJ010000002">
    <property type="protein sequence ID" value="MBC2778840.1"/>
    <property type="molecule type" value="Genomic_DNA"/>
</dbReference>
<evidence type="ECO:0000259" key="7">
    <source>
        <dbReference type="SMART" id="SM00563"/>
    </source>
</evidence>
<evidence type="ECO:0000313" key="8">
    <source>
        <dbReference type="EMBL" id="MBC2778840.1"/>
    </source>
</evidence>
<dbReference type="InterPro" id="IPR002123">
    <property type="entry name" value="Plipid/glycerol_acylTrfase"/>
</dbReference>